<dbReference type="EMBL" id="ML993637">
    <property type="protein sequence ID" value="KAF2159459.1"/>
    <property type="molecule type" value="Genomic_DNA"/>
</dbReference>
<dbReference type="Proteomes" id="UP000799537">
    <property type="component" value="Unassembled WGS sequence"/>
</dbReference>
<dbReference type="PANTHER" id="PTHR30108:SF17">
    <property type="entry name" value="FERULIC ACID DECARBOXYLASE 1"/>
    <property type="match status" value="1"/>
</dbReference>
<keyword evidence="1" id="KW-0464">Manganese</keyword>
<dbReference type="OrthoDB" id="4878259at2759"/>
<feature type="binding site" evidence="1">
    <location>
        <position position="218"/>
    </location>
    <ligand>
        <name>prenylated FMN</name>
        <dbReference type="ChEBI" id="CHEBI:87746"/>
    </ligand>
</feature>
<accession>A0A6A6C0X1</accession>
<dbReference type="GO" id="GO:0046281">
    <property type="term" value="P:cinnamic acid catabolic process"/>
    <property type="evidence" value="ECO:0007669"/>
    <property type="project" value="UniProtKB-UniRule"/>
</dbReference>
<evidence type="ECO:0000313" key="6">
    <source>
        <dbReference type="Proteomes" id="UP000799537"/>
    </source>
</evidence>
<evidence type="ECO:0000313" key="5">
    <source>
        <dbReference type="EMBL" id="KAF2159459.1"/>
    </source>
</evidence>
<comment type="catalytic activity">
    <reaction evidence="1">
        <text>(E)-4-coumarate + H(+) = 4-vinylphenol + CO2</text>
        <dbReference type="Rhea" id="RHEA:33227"/>
        <dbReference type="ChEBI" id="CHEBI:1883"/>
        <dbReference type="ChEBI" id="CHEBI:12876"/>
        <dbReference type="ChEBI" id="CHEBI:15378"/>
        <dbReference type="ChEBI" id="CHEBI:16526"/>
        <dbReference type="EC" id="4.1.1.102"/>
    </reaction>
</comment>
<feature type="domain" description="3-octaprenyl-4-hydroxybenzoate carboxy-lyase-like C-terminal" evidence="4">
    <location>
        <begin position="343"/>
        <end position="409"/>
    </location>
</feature>
<keyword evidence="1" id="KW-0456">Lyase</keyword>
<dbReference type="Pfam" id="PF20696">
    <property type="entry name" value="UbiD_C"/>
    <property type="match status" value="1"/>
</dbReference>
<comment type="similarity">
    <text evidence="1">Belongs to the UbiD family. UbiD-like/FDC subfamily.</text>
</comment>
<keyword evidence="1" id="KW-0210">Decarboxylase</keyword>
<protein>
    <recommendedName>
        <fullName evidence="1">Ferulic acid decarboxylase 1</fullName>
        <ecNumber evidence="1">4.1.1.102</ecNumber>
    </recommendedName>
    <alternativeName>
        <fullName evidence="1">Phenacrylate decarboxylase</fullName>
    </alternativeName>
</protein>
<comment type="function">
    <text evidence="1">Catalyzes the reversible decarboxylation of aromatic carboxylic acids like ferulic acid, p-coumaric acid or cinnamic acid, producing the corresponding vinyl derivatives 4-vinylphenol, 4-vinylguaiacol, and styrene, respectively, which play the role of aroma metabolites.</text>
</comment>
<feature type="binding site" evidence="1">
    <location>
        <begin position="154"/>
        <end position="159"/>
    </location>
    <ligand>
        <name>prenylated FMN</name>
        <dbReference type="ChEBI" id="CHEBI:87746"/>
    </ligand>
</feature>
<dbReference type="AlphaFoldDB" id="A0A6A6C0X1"/>
<dbReference type="HAMAP" id="MF_01983">
    <property type="entry name" value="UbiD_FDC"/>
    <property type="match status" value="1"/>
</dbReference>
<feature type="active site" description="Proton donor" evidence="1">
    <location>
        <position position="267"/>
    </location>
</feature>
<evidence type="ECO:0000256" key="1">
    <source>
        <dbReference type="HAMAP-Rule" id="MF_03196"/>
    </source>
</evidence>
<gene>
    <name evidence="1" type="primary">FDC1</name>
    <name evidence="5" type="ORF">M409DRAFT_71016</name>
</gene>
<dbReference type="SUPFAM" id="SSF143968">
    <property type="entry name" value="UbiD C-terminal domain-like"/>
    <property type="match status" value="1"/>
</dbReference>
<feature type="domain" description="3-octaprenyl-4-hydroxybenzoate carboxy-lyase-like Rift-related" evidence="2">
    <location>
        <begin position="114"/>
        <end position="303"/>
    </location>
</feature>
<dbReference type="GO" id="GO:0046872">
    <property type="term" value="F:metal ion binding"/>
    <property type="evidence" value="ECO:0007669"/>
    <property type="project" value="UniProtKB-KW"/>
</dbReference>
<comment type="cofactor">
    <cofactor evidence="1">
        <name>prenylated FMN</name>
        <dbReference type="ChEBI" id="CHEBI:87746"/>
    </cofactor>
    <text evidence="1">Binds 1 prenylated FMN per subunit.</text>
</comment>
<dbReference type="InterPro" id="IPR048304">
    <property type="entry name" value="UbiD_Rift_dom"/>
</dbReference>
<dbReference type="Pfam" id="PF01977">
    <property type="entry name" value="UbiD"/>
    <property type="match status" value="1"/>
</dbReference>
<feature type="domain" description="3-octaprenyl-4-hydroxybenzoate carboxy-lyase-like N-terminal" evidence="3">
    <location>
        <begin position="13"/>
        <end position="99"/>
    </location>
</feature>
<dbReference type="Gene3D" id="1.20.5.4570">
    <property type="match status" value="1"/>
</dbReference>
<keyword evidence="1" id="KW-0963">Cytoplasm</keyword>
<dbReference type="SUPFAM" id="SSF50475">
    <property type="entry name" value="FMN-binding split barrel"/>
    <property type="match status" value="1"/>
</dbReference>
<feature type="binding site" evidence="1">
    <location>
        <position position="352"/>
    </location>
    <ligand>
        <name>prenylated FMN</name>
        <dbReference type="ChEBI" id="CHEBI:87746"/>
    </ligand>
</feature>
<reference evidence="5" key="1">
    <citation type="journal article" date="2020" name="Stud. Mycol.">
        <title>101 Dothideomycetes genomes: a test case for predicting lifestyles and emergence of pathogens.</title>
        <authorList>
            <person name="Haridas S."/>
            <person name="Albert R."/>
            <person name="Binder M."/>
            <person name="Bloem J."/>
            <person name="Labutti K."/>
            <person name="Salamov A."/>
            <person name="Andreopoulos B."/>
            <person name="Baker S."/>
            <person name="Barry K."/>
            <person name="Bills G."/>
            <person name="Bluhm B."/>
            <person name="Cannon C."/>
            <person name="Castanera R."/>
            <person name="Culley D."/>
            <person name="Daum C."/>
            <person name="Ezra D."/>
            <person name="Gonzalez J."/>
            <person name="Henrissat B."/>
            <person name="Kuo A."/>
            <person name="Liang C."/>
            <person name="Lipzen A."/>
            <person name="Lutzoni F."/>
            <person name="Magnuson J."/>
            <person name="Mondo S."/>
            <person name="Nolan M."/>
            <person name="Ohm R."/>
            <person name="Pangilinan J."/>
            <person name="Park H.-J."/>
            <person name="Ramirez L."/>
            <person name="Alfaro M."/>
            <person name="Sun H."/>
            <person name="Tritt A."/>
            <person name="Yoshinaga Y."/>
            <person name="Zwiers L.-H."/>
            <person name="Turgeon B."/>
            <person name="Goodwin S."/>
            <person name="Spatafora J."/>
            <person name="Crous P."/>
            <person name="Grigoriev I."/>
        </authorList>
    </citation>
    <scope>NUCLEOTIDE SEQUENCE</scope>
    <source>
        <strain evidence="5">ATCC 36951</strain>
    </source>
</reference>
<feature type="binding site" evidence="1">
    <location>
        <begin position="176"/>
        <end position="177"/>
    </location>
    <ligand>
        <name>prenylated FMN</name>
        <dbReference type="ChEBI" id="CHEBI:87746"/>
    </ligand>
</feature>
<comment type="catalytic activity">
    <reaction evidence="1">
        <text>(E)-cinnamate + H(+) = styrene + CO2</text>
        <dbReference type="Rhea" id="RHEA:46920"/>
        <dbReference type="ChEBI" id="CHEBI:15378"/>
        <dbReference type="ChEBI" id="CHEBI:15669"/>
        <dbReference type="ChEBI" id="CHEBI:16526"/>
        <dbReference type="ChEBI" id="CHEBI:27452"/>
        <dbReference type="EC" id="4.1.1.102"/>
    </reaction>
</comment>
<dbReference type="InterPro" id="IPR049383">
    <property type="entry name" value="UbiD-like_N"/>
</dbReference>
<keyword evidence="6" id="KW-1185">Reference proteome</keyword>
<dbReference type="InterPro" id="IPR032903">
    <property type="entry name" value="FDC-like"/>
</dbReference>
<evidence type="ECO:0000259" key="4">
    <source>
        <dbReference type="Pfam" id="PF20696"/>
    </source>
</evidence>
<comment type="catalytic activity">
    <reaction evidence="1">
        <text>(E)-ferulate + H(+) = 2-methoxy-4-vinylphenol + CO2</text>
        <dbReference type="Rhea" id="RHEA:33807"/>
        <dbReference type="ChEBI" id="CHEBI:15378"/>
        <dbReference type="ChEBI" id="CHEBI:16526"/>
        <dbReference type="ChEBI" id="CHEBI:29749"/>
        <dbReference type="ChEBI" id="CHEBI:42438"/>
        <dbReference type="EC" id="4.1.1.102"/>
    </reaction>
</comment>
<comment type="caution">
    <text evidence="1">Lacks conserved residue(s) required for the propagation of feature annotation.</text>
</comment>
<proteinExistence type="inferred from homology"/>
<dbReference type="Gene3D" id="3.40.1670.10">
    <property type="entry name" value="UbiD C-terminal domain-like"/>
    <property type="match status" value="1"/>
</dbReference>
<comment type="subunit">
    <text evidence="1">Homodimer. May form higher order oligomers.</text>
</comment>
<dbReference type="GO" id="GO:0033494">
    <property type="term" value="P:ferulate metabolic process"/>
    <property type="evidence" value="ECO:0007669"/>
    <property type="project" value="UniProtKB-UniRule"/>
</dbReference>
<dbReference type="InterPro" id="IPR049381">
    <property type="entry name" value="UbiD-like_C"/>
</dbReference>
<dbReference type="GO" id="GO:0005737">
    <property type="term" value="C:cytoplasm"/>
    <property type="evidence" value="ECO:0007669"/>
    <property type="project" value="UniProtKB-SubCell"/>
</dbReference>
<feature type="binding site" evidence="1">
    <location>
        <position position="218"/>
    </location>
    <ligand>
        <name>Mn(2+)</name>
        <dbReference type="ChEBI" id="CHEBI:29035"/>
    </ligand>
</feature>
<dbReference type="InterPro" id="IPR002830">
    <property type="entry name" value="UbiD"/>
</dbReference>
<organism evidence="5 6">
    <name type="scientific">Zasmidium cellare ATCC 36951</name>
    <dbReference type="NCBI Taxonomy" id="1080233"/>
    <lineage>
        <taxon>Eukaryota</taxon>
        <taxon>Fungi</taxon>
        <taxon>Dikarya</taxon>
        <taxon>Ascomycota</taxon>
        <taxon>Pezizomycotina</taxon>
        <taxon>Dothideomycetes</taxon>
        <taxon>Dothideomycetidae</taxon>
        <taxon>Mycosphaerellales</taxon>
        <taxon>Mycosphaerellaceae</taxon>
        <taxon>Zasmidium</taxon>
    </lineage>
</organism>
<keyword evidence="1" id="KW-0479">Metal-binding</keyword>
<sequence length="462" mass="51534">MSSASSDFRTWVRELQEAGDIQPIDTSVDPHLELASVTRRCYENYEPAPLFNNIVGREGNGLFRVLGAPVGIGRSEIRYGRIAKSVGLPSNASAENIVNHLVEARDRPPIPPIQDDDVNLEALSVPLHHMQDGGKYIQTFGMFVVQSPDGNWTNWSITRGMVCGKRKIVAPIMPKQDIETIFQLWKDINQDMPFALAFGVPPAAIMVSGMPIPKWTDESENIGAVTGRGVEVTKCETCDLLVPTSAEIVMEGTVSRFETAAEGPMGEYHGMTFPSQSHQQPVFNVDAITYRDNPILPLCIAGRAPEENHTVFGLMQSVELLATFDHTRLVRMRTSMKAFCELVGHAVFQDPKMGWYIPKLYIVGEDVDPSKLEDLFWADSTRCEPGASEFLFHGLSTIPMVPYIAQCDRIGKGEAAKVIRCCLLPQKFTEEHLPWVAASFEGSFPEEVKDRVNKRWKEYGFR</sequence>
<dbReference type="GO" id="GO:0016831">
    <property type="term" value="F:carboxy-lyase activity"/>
    <property type="evidence" value="ECO:0007669"/>
    <property type="project" value="UniProtKB-UniRule"/>
</dbReference>
<feature type="binding site" evidence="1">
    <location>
        <position position="154"/>
    </location>
    <ligand>
        <name>Mn(2+)</name>
        <dbReference type="ChEBI" id="CHEBI:29035"/>
    </ligand>
</feature>
<evidence type="ECO:0000259" key="3">
    <source>
        <dbReference type="Pfam" id="PF20695"/>
    </source>
</evidence>
<name>A0A6A6C0X1_ZASCE</name>
<comment type="cofactor">
    <cofactor evidence="1">
        <name>Mn(2+)</name>
        <dbReference type="ChEBI" id="CHEBI:29035"/>
    </cofactor>
</comment>
<dbReference type="Pfam" id="PF20695">
    <property type="entry name" value="UbiD_N"/>
    <property type="match status" value="1"/>
</dbReference>
<dbReference type="EC" id="4.1.1.102" evidence="1"/>
<evidence type="ECO:0000259" key="2">
    <source>
        <dbReference type="Pfam" id="PF01977"/>
    </source>
</evidence>
<comment type="subcellular location">
    <subcellularLocation>
        <location evidence="1">Cytoplasm</location>
    </subcellularLocation>
</comment>
<dbReference type="PANTHER" id="PTHR30108">
    <property type="entry name" value="3-OCTAPRENYL-4-HYDROXYBENZOATE CARBOXY-LYASE-RELATED"/>
    <property type="match status" value="1"/>
</dbReference>